<evidence type="ECO:0000256" key="1">
    <source>
        <dbReference type="SAM" id="MobiDB-lite"/>
    </source>
</evidence>
<accession>A0A0P0V851</accession>
<feature type="non-terminal residue" evidence="2">
    <location>
        <position position="73"/>
    </location>
</feature>
<evidence type="ECO:0000313" key="2">
    <source>
        <dbReference type="EMBL" id="BAS74291.1"/>
    </source>
</evidence>
<feature type="region of interest" description="Disordered" evidence="1">
    <location>
        <begin position="15"/>
        <end position="73"/>
    </location>
</feature>
<keyword evidence="3" id="KW-1185">Reference proteome</keyword>
<dbReference type="AlphaFoldDB" id="A0A0P0V851"/>
<evidence type="ECO:0000313" key="3">
    <source>
        <dbReference type="Proteomes" id="UP000059680"/>
    </source>
</evidence>
<dbReference type="Proteomes" id="UP000059680">
    <property type="component" value="Chromosome 1"/>
</dbReference>
<dbReference type="Gramene" id="Os01t0743150-00">
    <property type="protein sequence ID" value="Os01t0743150-00"/>
    <property type="gene ID" value="Os01g0743150"/>
</dbReference>
<gene>
    <name evidence="2" type="ordered locus">Os01g0743150</name>
    <name evidence="2" type="ORF">OSNPB_010743150</name>
</gene>
<reference evidence="3" key="1">
    <citation type="journal article" date="2005" name="Nature">
        <title>The map-based sequence of the rice genome.</title>
        <authorList>
            <consortium name="International rice genome sequencing project (IRGSP)"/>
            <person name="Matsumoto T."/>
            <person name="Wu J."/>
            <person name="Kanamori H."/>
            <person name="Katayose Y."/>
            <person name="Fujisawa M."/>
            <person name="Namiki N."/>
            <person name="Mizuno H."/>
            <person name="Yamamoto K."/>
            <person name="Antonio B.A."/>
            <person name="Baba T."/>
            <person name="Sakata K."/>
            <person name="Nagamura Y."/>
            <person name="Aoki H."/>
            <person name="Arikawa K."/>
            <person name="Arita K."/>
            <person name="Bito T."/>
            <person name="Chiden Y."/>
            <person name="Fujitsuka N."/>
            <person name="Fukunaka R."/>
            <person name="Hamada M."/>
            <person name="Harada C."/>
            <person name="Hayashi A."/>
            <person name="Hijishita S."/>
            <person name="Honda M."/>
            <person name="Hosokawa S."/>
            <person name="Ichikawa Y."/>
            <person name="Idonuma A."/>
            <person name="Iijima M."/>
            <person name="Ikeda M."/>
            <person name="Ikeno M."/>
            <person name="Ito K."/>
            <person name="Ito S."/>
            <person name="Ito T."/>
            <person name="Ito Y."/>
            <person name="Ito Y."/>
            <person name="Iwabuchi A."/>
            <person name="Kamiya K."/>
            <person name="Karasawa W."/>
            <person name="Kurita K."/>
            <person name="Katagiri S."/>
            <person name="Kikuta A."/>
            <person name="Kobayashi H."/>
            <person name="Kobayashi N."/>
            <person name="Machita K."/>
            <person name="Maehara T."/>
            <person name="Masukawa M."/>
            <person name="Mizubayashi T."/>
            <person name="Mukai Y."/>
            <person name="Nagasaki H."/>
            <person name="Nagata Y."/>
            <person name="Naito S."/>
            <person name="Nakashima M."/>
            <person name="Nakama Y."/>
            <person name="Nakamichi Y."/>
            <person name="Nakamura M."/>
            <person name="Meguro A."/>
            <person name="Negishi M."/>
            <person name="Ohta I."/>
            <person name="Ohta T."/>
            <person name="Okamoto M."/>
            <person name="Ono N."/>
            <person name="Saji S."/>
            <person name="Sakaguchi M."/>
            <person name="Sakai K."/>
            <person name="Shibata M."/>
            <person name="Shimokawa T."/>
            <person name="Song J."/>
            <person name="Takazaki Y."/>
            <person name="Terasawa K."/>
            <person name="Tsugane M."/>
            <person name="Tsuji K."/>
            <person name="Ueda S."/>
            <person name="Waki K."/>
            <person name="Yamagata H."/>
            <person name="Yamamoto M."/>
            <person name="Yamamoto S."/>
            <person name="Yamane H."/>
            <person name="Yoshiki S."/>
            <person name="Yoshihara R."/>
            <person name="Yukawa K."/>
            <person name="Zhong H."/>
            <person name="Yano M."/>
            <person name="Yuan Q."/>
            <person name="Ouyang S."/>
            <person name="Liu J."/>
            <person name="Jones K.M."/>
            <person name="Gansberger K."/>
            <person name="Moffat K."/>
            <person name="Hill J."/>
            <person name="Bera J."/>
            <person name="Fadrosh D."/>
            <person name="Jin S."/>
            <person name="Johri S."/>
            <person name="Kim M."/>
            <person name="Overton L."/>
            <person name="Reardon M."/>
            <person name="Tsitrin T."/>
            <person name="Vuong H."/>
            <person name="Weaver B."/>
            <person name="Ciecko A."/>
            <person name="Tallon L."/>
            <person name="Jackson J."/>
            <person name="Pai G."/>
            <person name="Aken S.V."/>
            <person name="Utterback T."/>
            <person name="Reidmuller S."/>
            <person name="Feldblyum T."/>
            <person name="Hsiao J."/>
            <person name="Zismann V."/>
            <person name="Iobst S."/>
            <person name="de Vazeille A.R."/>
            <person name="Buell C.R."/>
            <person name="Ying K."/>
            <person name="Li Y."/>
            <person name="Lu T."/>
            <person name="Huang Y."/>
            <person name="Zhao Q."/>
            <person name="Feng Q."/>
            <person name="Zhang L."/>
            <person name="Zhu J."/>
            <person name="Weng Q."/>
            <person name="Mu J."/>
            <person name="Lu Y."/>
            <person name="Fan D."/>
            <person name="Liu Y."/>
            <person name="Guan J."/>
            <person name="Zhang Y."/>
            <person name="Yu S."/>
            <person name="Liu X."/>
            <person name="Zhang Y."/>
            <person name="Hong G."/>
            <person name="Han B."/>
            <person name="Choisne N."/>
            <person name="Demange N."/>
            <person name="Orjeda G."/>
            <person name="Samain S."/>
            <person name="Cattolico L."/>
            <person name="Pelletier E."/>
            <person name="Couloux A."/>
            <person name="Segurens B."/>
            <person name="Wincker P."/>
            <person name="D'Hont A."/>
            <person name="Scarpelli C."/>
            <person name="Weissenbach J."/>
            <person name="Salanoubat M."/>
            <person name="Quetier F."/>
            <person name="Yu Y."/>
            <person name="Kim H.R."/>
            <person name="Rambo T."/>
            <person name="Currie J."/>
            <person name="Collura K."/>
            <person name="Luo M."/>
            <person name="Yang T."/>
            <person name="Ammiraju J.S.S."/>
            <person name="Engler F."/>
            <person name="Soderlund C."/>
            <person name="Wing R.A."/>
            <person name="Palmer L.E."/>
            <person name="de la Bastide M."/>
            <person name="Spiegel L."/>
            <person name="Nascimento L."/>
            <person name="Zutavern T."/>
            <person name="O'Shaughnessy A."/>
            <person name="Dike S."/>
            <person name="Dedhia N."/>
            <person name="Preston R."/>
            <person name="Balija V."/>
            <person name="McCombie W.R."/>
            <person name="Chow T."/>
            <person name="Chen H."/>
            <person name="Chung M."/>
            <person name="Chen C."/>
            <person name="Shaw J."/>
            <person name="Wu H."/>
            <person name="Hsiao K."/>
            <person name="Chao Y."/>
            <person name="Chu M."/>
            <person name="Cheng C."/>
            <person name="Hour A."/>
            <person name="Lee P."/>
            <person name="Lin S."/>
            <person name="Lin Y."/>
            <person name="Liou J."/>
            <person name="Liu S."/>
            <person name="Hsing Y."/>
            <person name="Raghuvanshi S."/>
            <person name="Mohanty A."/>
            <person name="Bharti A.K."/>
            <person name="Gaur A."/>
            <person name="Gupta V."/>
            <person name="Kumar D."/>
            <person name="Ravi V."/>
            <person name="Vij S."/>
            <person name="Kapur A."/>
            <person name="Khurana P."/>
            <person name="Khurana P."/>
            <person name="Khurana J.P."/>
            <person name="Tyagi A.K."/>
            <person name="Gaikwad K."/>
            <person name="Singh A."/>
            <person name="Dalal V."/>
            <person name="Srivastava S."/>
            <person name="Dixit A."/>
            <person name="Pal A.K."/>
            <person name="Ghazi I.A."/>
            <person name="Yadav M."/>
            <person name="Pandit A."/>
            <person name="Bhargava A."/>
            <person name="Sureshbabu K."/>
            <person name="Batra K."/>
            <person name="Sharma T.R."/>
            <person name="Mohapatra T."/>
            <person name="Singh N.K."/>
            <person name="Messing J."/>
            <person name="Nelson A.B."/>
            <person name="Fuks G."/>
            <person name="Kavchok S."/>
            <person name="Keizer G."/>
            <person name="Linton E."/>
            <person name="Llaca V."/>
            <person name="Song R."/>
            <person name="Tanyolac B."/>
            <person name="Young S."/>
            <person name="Ho-Il K."/>
            <person name="Hahn J.H."/>
            <person name="Sangsakoo G."/>
            <person name="Vanavichit A."/>
            <person name="de Mattos Luiz.A.T."/>
            <person name="Zimmer P.D."/>
            <person name="Malone G."/>
            <person name="Dellagostin O."/>
            <person name="de Oliveira A.C."/>
            <person name="Bevan M."/>
            <person name="Bancroft I."/>
            <person name="Minx P."/>
            <person name="Cordum H."/>
            <person name="Wilson R."/>
            <person name="Cheng Z."/>
            <person name="Jin W."/>
            <person name="Jiang J."/>
            <person name="Leong S.A."/>
            <person name="Iwama H."/>
            <person name="Gojobori T."/>
            <person name="Itoh T."/>
            <person name="Niimura Y."/>
            <person name="Fujii Y."/>
            <person name="Habara T."/>
            <person name="Sakai H."/>
            <person name="Sato Y."/>
            <person name="Wilson G."/>
            <person name="Kumar K."/>
            <person name="McCouch S."/>
            <person name="Juretic N."/>
            <person name="Hoen D."/>
            <person name="Wright S."/>
            <person name="Bruskiewich R."/>
            <person name="Bureau T."/>
            <person name="Miyao A."/>
            <person name="Hirochika H."/>
            <person name="Nishikawa T."/>
            <person name="Kadowaki K."/>
            <person name="Sugiura M."/>
            <person name="Burr B."/>
            <person name="Sasaki T."/>
        </authorList>
    </citation>
    <scope>NUCLEOTIDE SEQUENCE [LARGE SCALE GENOMIC DNA]</scope>
    <source>
        <strain evidence="3">cv. Nipponbare</strain>
    </source>
</reference>
<organism evidence="2 3">
    <name type="scientific">Oryza sativa subsp. japonica</name>
    <name type="common">Rice</name>
    <dbReference type="NCBI Taxonomy" id="39947"/>
    <lineage>
        <taxon>Eukaryota</taxon>
        <taxon>Viridiplantae</taxon>
        <taxon>Streptophyta</taxon>
        <taxon>Embryophyta</taxon>
        <taxon>Tracheophyta</taxon>
        <taxon>Spermatophyta</taxon>
        <taxon>Magnoliopsida</taxon>
        <taxon>Liliopsida</taxon>
        <taxon>Poales</taxon>
        <taxon>Poaceae</taxon>
        <taxon>BOP clade</taxon>
        <taxon>Oryzoideae</taxon>
        <taxon>Oryzeae</taxon>
        <taxon>Oryzinae</taxon>
        <taxon>Oryza</taxon>
        <taxon>Oryza sativa</taxon>
    </lineage>
</organism>
<dbReference type="EMBL" id="AP014957">
    <property type="protein sequence ID" value="BAS74291.1"/>
    <property type="molecule type" value="Genomic_DNA"/>
</dbReference>
<dbReference type="PaxDb" id="39947-A0A0P0V851"/>
<name>A0A0P0V851_ORYSJ</name>
<sequence length="73" mass="8079">MECKSLTYRHDHHLLHGFPVGSSRGGAGGGLLPHERLQPVQSRGSLLPHEVATDQSLQLDERPESAKRFPSLR</sequence>
<reference evidence="2 3" key="2">
    <citation type="journal article" date="2013" name="Plant Cell Physiol.">
        <title>Rice Annotation Project Database (RAP-DB): an integrative and interactive database for rice genomics.</title>
        <authorList>
            <person name="Sakai H."/>
            <person name="Lee S.S."/>
            <person name="Tanaka T."/>
            <person name="Numa H."/>
            <person name="Kim J."/>
            <person name="Kawahara Y."/>
            <person name="Wakimoto H."/>
            <person name="Yang C.C."/>
            <person name="Iwamoto M."/>
            <person name="Abe T."/>
            <person name="Yamada Y."/>
            <person name="Muto A."/>
            <person name="Inokuchi H."/>
            <person name="Ikemura T."/>
            <person name="Matsumoto T."/>
            <person name="Sasaki T."/>
            <person name="Itoh T."/>
        </authorList>
    </citation>
    <scope>NUCLEOTIDE SEQUENCE [LARGE SCALE GENOMIC DNA]</scope>
    <source>
        <strain evidence="3">cv. Nipponbare</strain>
    </source>
</reference>
<protein>
    <submittedName>
        <fullName evidence="2">Os01g0743150 protein</fullName>
    </submittedName>
</protein>
<reference evidence="2 3" key="3">
    <citation type="journal article" date="2013" name="Rice">
        <title>Improvement of the Oryza sativa Nipponbare reference genome using next generation sequence and optical map data.</title>
        <authorList>
            <person name="Kawahara Y."/>
            <person name="de la Bastide M."/>
            <person name="Hamilton J.P."/>
            <person name="Kanamori H."/>
            <person name="McCombie W.R."/>
            <person name="Ouyang S."/>
            <person name="Schwartz D.C."/>
            <person name="Tanaka T."/>
            <person name="Wu J."/>
            <person name="Zhou S."/>
            <person name="Childs K.L."/>
            <person name="Davidson R.M."/>
            <person name="Lin H."/>
            <person name="Quesada-Ocampo L."/>
            <person name="Vaillancourt B."/>
            <person name="Sakai H."/>
            <person name="Lee S.S."/>
            <person name="Kim J."/>
            <person name="Numa H."/>
            <person name="Itoh T."/>
            <person name="Buell C.R."/>
            <person name="Matsumoto T."/>
        </authorList>
    </citation>
    <scope>NUCLEOTIDE SEQUENCE [LARGE SCALE GENOMIC DNA]</scope>
    <source>
        <strain evidence="3">cv. Nipponbare</strain>
    </source>
</reference>
<proteinExistence type="predicted"/>
<dbReference type="InParanoid" id="A0A0P0V851"/>